<name>A0A846U6I0_9MICC</name>
<protein>
    <submittedName>
        <fullName evidence="2">Uncharacterized protein</fullName>
    </submittedName>
</protein>
<gene>
    <name evidence="2" type="ORF">GTW58_10770</name>
</gene>
<feature type="region of interest" description="Disordered" evidence="1">
    <location>
        <begin position="1"/>
        <end position="23"/>
    </location>
</feature>
<evidence type="ECO:0000313" key="3">
    <source>
        <dbReference type="Proteomes" id="UP000521379"/>
    </source>
</evidence>
<dbReference type="Proteomes" id="UP000521379">
    <property type="component" value="Unassembled WGS sequence"/>
</dbReference>
<feature type="compositionally biased region" description="Polar residues" evidence="1">
    <location>
        <begin position="1"/>
        <end position="20"/>
    </location>
</feature>
<proteinExistence type="predicted"/>
<evidence type="ECO:0000256" key="1">
    <source>
        <dbReference type="SAM" id="MobiDB-lite"/>
    </source>
</evidence>
<keyword evidence="3" id="KW-1185">Reference proteome</keyword>
<evidence type="ECO:0000313" key="2">
    <source>
        <dbReference type="EMBL" id="NKE10401.1"/>
    </source>
</evidence>
<comment type="caution">
    <text evidence="2">The sequence shown here is derived from an EMBL/GenBank/DDBJ whole genome shotgun (WGS) entry which is preliminary data.</text>
</comment>
<dbReference type="EMBL" id="JAAVUN010000024">
    <property type="protein sequence ID" value="NKE10401.1"/>
    <property type="molecule type" value="Genomic_DNA"/>
</dbReference>
<reference evidence="2 3" key="1">
    <citation type="submission" date="2020-02" db="EMBL/GenBank/DDBJ databases">
        <authorList>
            <person name="Sun Q."/>
        </authorList>
    </citation>
    <scope>NUCLEOTIDE SEQUENCE [LARGE SCALE GENOMIC DNA]</scope>
    <source>
        <strain evidence="2 3">YIM 13062</strain>
    </source>
</reference>
<dbReference type="AlphaFoldDB" id="A0A846U6I0"/>
<sequence length="144" mass="15769">MPTSSQRTARLGSPNSSSSDLRAPECQQCTTDYYLKFMAIVPTATATSAPARSTGIKKFRDMISALRSSAAESVPGGTVKYFCQKCGAFNHHEFPRGWEPATHELSPTEVEQLPTVYVGPGESRQVREIPELLRRARHRVAASA</sequence>
<dbReference type="RefSeq" id="WP_047688942.1">
    <property type="nucleotide sequence ID" value="NZ_JAAVUN010000024.1"/>
</dbReference>
<accession>A0A846U6I0</accession>
<organism evidence="2 3">
    <name type="scientific">Kocuria subflava</name>
    <dbReference type="NCBI Taxonomy" id="1736139"/>
    <lineage>
        <taxon>Bacteria</taxon>
        <taxon>Bacillati</taxon>
        <taxon>Actinomycetota</taxon>
        <taxon>Actinomycetes</taxon>
        <taxon>Micrococcales</taxon>
        <taxon>Micrococcaceae</taxon>
        <taxon>Kocuria</taxon>
    </lineage>
</organism>